<keyword evidence="2 4" id="KW-0378">Hydrolase</keyword>
<dbReference type="PANTHER" id="PTHR43037:SF1">
    <property type="entry name" value="BLL1128 PROTEIN"/>
    <property type="match status" value="1"/>
</dbReference>
<dbReference type="PANTHER" id="PTHR43037">
    <property type="entry name" value="UNNAMED PRODUCT-RELATED"/>
    <property type="match status" value="1"/>
</dbReference>
<dbReference type="RefSeq" id="WP_380025944.1">
    <property type="nucleotide sequence ID" value="NZ_JBHSHC010000096.1"/>
</dbReference>
<proteinExistence type="predicted"/>
<feature type="compositionally biased region" description="Polar residues" evidence="3">
    <location>
        <begin position="258"/>
        <end position="270"/>
    </location>
</feature>
<dbReference type="Proteomes" id="UP001596002">
    <property type="component" value="Unassembled WGS sequence"/>
</dbReference>
<evidence type="ECO:0000256" key="2">
    <source>
        <dbReference type="ARBA" id="ARBA00022801"/>
    </source>
</evidence>
<dbReference type="Gene3D" id="3.40.50.1820">
    <property type="entry name" value="alpha/beta hydrolase"/>
    <property type="match status" value="1"/>
</dbReference>
<keyword evidence="5" id="KW-1185">Reference proteome</keyword>
<evidence type="ECO:0000256" key="1">
    <source>
        <dbReference type="ARBA" id="ARBA00022729"/>
    </source>
</evidence>
<reference evidence="5" key="1">
    <citation type="journal article" date="2019" name="Int. J. Syst. Evol. Microbiol.">
        <title>The Global Catalogue of Microorganisms (GCM) 10K type strain sequencing project: providing services to taxonomists for standard genome sequencing and annotation.</title>
        <authorList>
            <consortium name="The Broad Institute Genomics Platform"/>
            <consortium name="The Broad Institute Genome Sequencing Center for Infectious Disease"/>
            <person name="Wu L."/>
            <person name="Ma J."/>
        </authorList>
    </citation>
    <scope>NUCLEOTIDE SEQUENCE [LARGE SCALE GENOMIC DNA]</scope>
    <source>
        <strain evidence="5">WYCCWR 12678</strain>
    </source>
</reference>
<dbReference type="InterPro" id="IPR029058">
    <property type="entry name" value="AB_hydrolase_fold"/>
</dbReference>
<keyword evidence="1" id="KW-0732">Signal</keyword>
<protein>
    <submittedName>
        <fullName evidence="4">Alpha/beta hydrolase family esterase</fullName>
    </submittedName>
</protein>
<accession>A0ABV9Q3H9</accession>
<feature type="region of interest" description="Disordered" evidence="3">
    <location>
        <begin position="258"/>
        <end position="278"/>
    </location>
</feature>
<evidence type="ECO:0000313" key="4">
    <source>
        <dbReference type="EMBL" id="MFC4768022.1"/>
    </source>
</evidence>
<evidence type="ECO:0000256" key="3">
    <source>
        <dbReference type="SAM" id="MobiDB-lite"/>
    </source>
</evidence>
<dbReference type="EMBL" id="JBHSHC010000096">
    <property type="protein sequence ID" value="MFC4768022.1"/>
    <property type="molecule type" value="Genomic_DNA"/>
</dbReference>
<dbReference type="InterPro" id="IPR050955">
    <property type="entry name" value="Plant_Biomass_Hydrol_Est"/>
</dbReference>
<dbReference type="SUPFAM" id="SSF53474">
    <property type="entry name" value="alpha/beta-Hydrolases"/>
    <property type="match status" value="2"/>
</dbReference>
<gene>
    <name evidence="4" type="ORF">ACFO8Q_11740</name>
</gene>
<organism evidence="4 5">
    <name type="scientific">Effusibacillus consociatus</name>
    <dbReference type="NCBI Taxonomy" id="1117041"/>
    <lineage>
        <taxon>Bacteria</taxon>
        <taxon>Bacillati</taxon>
        <taxon>Bacillota</taxon>
        <taxon>Bacilli</taxon>
        <taxon>Bacillales</taxon>
        <taxon>Alicyclobacillaceae</taxon>
        <taxon>Effusibacillus</taxon>
    </lineage>
</organism>
<name>A0ABV9Q3H9_9BACL</name>
<dbReference type="NCBIfam" id="TIGR01840">
    <property type="entry name" value="esterase_phb"/>
    <property type="match status" value="1"/>
</dbReference>
<dbReference type="GO" id="GO:0016787">
    <property type="term" value="F:hydrolase activity"/>
    <property type="evidence" value="ECO:0007669"/>
    <property type="project" value="UniProtKB-KW"/>
</dbReference>
<dbReference type="Pfam" id="PF10503">
    <property type="entry name" value="Esterase_PHB"/>
    <property type="match status" value="1"/>
</dbReference>
<sequence>MRSVCVRIFVFLLAVVLVLSAPAGSQKIALAEGKFLPGSYTNEYGTRNYQLYIPSGYRGQAVPLLVMLHGCTQDPTIFAAGTKMNQLAEQQTFLVLYPEQPSSANASKCWNWFLPEHQERDKGELSLIAGMTKQVMNNYHIDKNRTYVAGMSAGGAMSAIMGSAYPDLFAAVGISAGLEYKAATDLISALEAMKLGGPDPNRQGVLAYVAAGSNARAIPLIVFHGALDKTVFVVNGEQVISQFAQTNDLFSDGLDNQNITDQPSSVSNGQVPDGHSYTVSVYKDPKGNPLMEKWIVEGMDHAWSGGTAGIPYNDPKGPDASREMTRFFFEHPKNK</sequence>
<dbReference type="InterPro" id="IPR010126">
    <property type="entry name" value="Esterase_phb"/>
</dbReference>
<comment type="caution">
    <text evidence="4">The sequence shown here is derived from an EMBL/GenBank/DDBJ whole genome shotgun (WGS) entry which is preliminary data.</text>
</comment>
<evidence type="ECO:0000313" key="5">
    <source>
        <dbReference type="Proteomes" id="UP001596002"/>
    </source>
</evidence>